<evidence type="ECO:0000313" key="1">
    <source>
        <dbReference type="EMBL" id="KAL2532096.1"/>
    </source>
</evidence>
<gene>
    <name evidence="1" type="ORF">Adt_05447</name>
</gene>
<dbReference type="PANTHER" id="PTHR48449:SF1">
    <property type="entry name" value="DUF1985 DOMAIN-CONTAINING PROTEIN"/>
    <property type="match status" value="1"/>
</dbReference>
<accession>A0ABD1V434</accession>
<keyword evidence="2" id="KW-1185">Reference proteome</keyword>
<sequence length="113" mass="13261">MYFRGLRSVSKVELRKVFLNLNDEVPDVDVVKLAILHLISSFLYTTLYKKCVDDVHMRLVDSDHMANFTWGYDIFHITIRHMNSALNPENKNLDDGKKDWSYRLNGFPISLQI</sequence>
<dbReference type="AlphaFoldDB" id="A0ABD1V434"/>
<dbReference type="EMBL" id="JBFOLK010000002">
    <property type="protein sequence ID" value="KAL2532096.1"/>
    <property type="molecule type" value="Genomic_DNA"/>
</dbReference>
<dbReference type="PANTHER" id="PTHR48449">
    <property type="entry name" value="DUF1985 DOMAIN-CONTAINING PROTEIN"/>
    <property type="match status" value="1"/>
</dbReference>
<comment type="caution">
    <text evidence="1">The sequence shown here is derived from an EMBL/GenBank/DDBJ whole genome shotgun (WGS) entry which is preliminary data.</text>
</comment>
<dbReference type="Proteomes" id="UP001604336">
    <property type="component" value="Unassembled WGS sequence"/>
</dbReference>
<organism evidence="1 2">
    <name type="scientific">Abeliophyllum distichum</name>
    <dbReference type="NCBI Taxonomy" id="126358"/>
    <lineage>
        <taxon>Eukaryota</taxon>
        <taxon>Viridiplantae</taxon>
        <taxon>Streptophyta</taxon>
        <taxon>Embryophyta</taxon>
        <taxon>Tracheophyta</taxon>
        <taxon>Spermatophyta</taxon>
        <taxon>Magnoliopsida</taxon>
        <taxon>eudicotyledons</taxon>
        <taxon>Gunneridae</taxon>
        <taxon>Pentapetalae</taxon>
        <taxon>asterids</taxon>
        <taxon>lamiids</taxon>
        <taxon>Lamiales</taxon>
        <taxon>Oleaceae</taxon>
        <taxon>Forsythieae</taxon>
        <taxon>Abeliophyllum</taxon>
    </lineage>
</organism>
<proteinExistence type="predicted"/>
<reference evidence="2" key="1">
    <citation type="submission" date="2024-07" db="EMBL/GenBank/DDBJ databases">
        <title>Two chromosome-level genome assemblies of Korean endemic species Abeliophyllum distichum and Forsythia ovata (Oleaceae).</title>
        <authorList>
            <person name="Jang H."/>
        </authorList>
    </citation>
    <scope>NUCLEOTIDE SEQUENCE [LARGE SCALE GENOMIC DNA]</scope>
</reference>
<protein>
    <submittedName>
        <fullName evidence="1">DUF1985 domain-containing protein</fullName>
    </submittedName>
</protein>
<evidence type="ECO:0000313" key="2">
    <source>
        <dbReference type="Proteomes" id="UP001604336"/>
    </source>
</evidence>
<name>A0ABD1V434_9LAMI</name>